<dbReference type="Gene3D" id="3.90.1530.10">
    <property type="entry name" value="Conserved hypothetical protein from pyrococcus furiosus pfu- 392566-001, ParB domain"/>
    <property type="match status" value="1"/>
</dbReference>
<evidence type="ECO:0008006" key="4">
    <source>
        <dbReference type="Google" id="ProtNLM"/>
    </source>
</evidence>
<keyword evidence="3" id="KW-1185">Reference proteome</keyword>
<evidence type="ECO:0000313" key="3">
    <source>
        <dbReference type="Proteomes" id="UP001263246"/>
    </source>
</evidence>
<reference evidence="2 3" key="1">
    <citation type="submission" date="2023-10" db="EMBL/GenBank/DDBJ databases">
        <title>Host Genetic Regulation of Human Gut Microbial Structural Variation.</title>
        <authorList>
            <person name="Harmsen H.J.M."/>
        </authorList>
    </citation>
    <scope>NUCLEOTIDE SEQUENCE [LARGE SCALE GENOMIC DNA]</scope>
    <source>
        <strain evidence="2 3">HTF-F</strain>
    </source>
</reference>
<comment type="caution">
    <text evidence="2">The sequence shown here is derived from an EMBL/GenBank/DDBJ whole genome shotgun (WGS) entry which is preliminary data.</text>
</comment>
<gene>
    <name evidence="2" type="ORF">RX402_08385</name>
</gene>
<evidence type="ECO:0000313" key="2">
    <source>
        <dbReference type="EMBL" id="MDU8688760.1"/>
    </source>
</evidence>
<dbReference type="EMBL" id="JAWHPR010000004">
    <property type="protein sequence ID" value="MDU8688760.1"/>
    <property type="molecule type" value="Genomic_DNA"/>
</dbReference>
<feature type="region of interest" description="Disordered" evidence="1">
    <location>
        <begin position="209"/>
        <end position="230"/>
    </location>
</feature>
<proteinExistence type="predicted"/>
<dbReference type="SUPFAM" id="SSF110849">
    <property type="entry name" value="ParB/Sulfiredoxin"/>
    <property type="match status" value="1"/>
</dbReference>
<dbReference type="Proteomes" id="UP001263246">
    <property type="component" value="Unassembled WGS sequence"/>
</dbReference>
<dbReference type="InterPro" id="IPR036086">
    <property type="entry name" value="ParB/Sulfiredoxin_sf"/>
</dbReference>
<dbReference type="RefSeq" id="WP_249237811.1">
    <property type="nucleotide sequence ID" value="NZ_CP094473.1"/>
</dbReference>
<protein>
    <recommendedName>
        <fullName evidence="4">ParB/Sulfiredoxin domain-containing protein</fullName>
    </recommendedName>
</protein>
<organism evidence="2 3">
    <name type="scientific">Faecalibacterium wellingii</name>
    <dbReference type="NCBI Taxonomy" id="2929491"/>
    <lineage>
        <taxon>Bacteria</taxon>
        <taxon>Bacillati</taxon>
        <taxon>Bacillota</taxon>
        <taxon>Clostridia</taxon>
        <taxon>Eubacteriales</taxon>
        <taxon>Oscillospiraceae</taxon>
        <taxon>Faecalibacterium</taxon>
    </lineage>
</organism>
<evidence type="ECO:0000256" key="1">
    <source>
        <dbReference type="SAM" id="MobiDB-lite"/>
    </source>
</evidence>
<sequence length="340" mass="38681">MLKLSSLKIDPEFSAQILPLSFEELQQLEQNIIAEGRLLNPIITWNGYILDGHTRYRILKKHGFIKFEVEEIQLANKYEALAWICKNQLGRRNLSPERKKFLLGKEYESTKLAVGGQPGNCNKVNRCDQNDHIDSEKRTCERIAVEHGVGSATVRRAEKYMNGVEAADEAAPAAREEILNGKIKAADREICAIAKAPKEQRSKIVAELRKPKSKRDKQLASSTKSPSVKVESFDDDGSRFLIGISKKVQGHKRALTESDQKALKKSVEAPADHSIHIAAIEGAYDAFIENWELTFREYPDLLTTSENWKRIEKCADSLQRYLDFIRTKRQKMLESQRQGE</sequence>
<name>A0ABU3TZS7_9FIRM</name>
<accession>A0ABU3TZS7</accession>